<evidence type="ECO:0000313" key="2">
    <source>
        <dbReference type="EMBL" id="KAF4041114.1"/>
    </source>
</evidence>
<accession>A0A833TED7</accession>
<reference evidence="2" key="1">
    <citation type="submission" date="2020-04" db="EMBL/GenBank/DDBJ databases">
        <title>Hybrid Assembly of Korean Phytophthora infestans isolates.</title>
        <authorList>
            <person name="Prokchorchik M."/>
            <person name="Lee Y."/>
            <person name="Seo J."/>
            <person name="Cho J.-H."/>
            <person name="Park Y.-E."/>
            <person name="Jang D.-C."/>
            <person name="Im J.-S."/>
            <person name="Choi J.-G."/>
            <person name="Park H.-J."/>
            <person name="Lee G.-B."/>
            <person name="Lee Y.-G."/>
            <person name="Hong S.-Y."/>
            <person name="Cho K."/>
            <person name="Sohn K.H."/>
        </authorList>
    </citation>
    <scope>NUCLEOTIDE SEQUENCE</scope>
    <source>
        <strain evidence="2">KR_1_A1</strain>
    </source>
</reference>
<gene>
    <name evidence="2" type="ORF">GN244_ATG06644</name>
</gene>
<evidence type="ECO:0000259" key="1">
    <source>
        <dbReference type="Pfam" id="PF20179"/>
    </source>
</evidence>
<dbReference type="Pfam" id="PF20179">
    <property type="entry name" value="MSS51_C"/>
    <property type="match status" value="1"/>
</dbReference>
<comment type="caution">
    <text evidence="2">The sequence shown here is derived from an EMBL/GenBank/DDBJ whole genome shotgun (WGS) entry which is preliminary data.</text>
</comment>
<proteinExistence type="predicted"/>
<dbReference type="PANTHER" id="PTHR28069">
    <property type="entry name" value="GH20023P"/>
    <property type="match status" value="1"/>
</dbReference>
<dbReference type="EMBL" id="WSZM01000131">
    <property type="protein sequence ID" value="KAF4041114.1"/>
    <property type="molecule type" value="Genomic_DNA"/>
</dbReference>
<sequence length="238" mass="27478">MYFKTITGNLVAPMTLTSARETRAATLVEWCKRLDDMHKIDVTFSTRRELIVHLLGADHREGNTGAETFDVFRSFTQYLAKEMHLTSLKLVLVGPNLSRKLHLTRFSQEYSEMEKTCQVQVDISYFVGGFEAYFEDKALYCQPDLVVCFNAGIWGYDEWIPAIKLVLNEVRVPLLVTSYNEQEAGDDEDVLDELMPLRWLWRSEKNPRGACTPRTTNNKDGSILKENDYWMCLSGRQQ</sequence>
<dbReference type="Proteomes" id="UP000602510">
    <property type="component" value="Unassembled WGS sequence"/>
</dbReference>
<dbReference type="AlphaFoldDB" id="A0A833TED7"/>
<dbReference type="InterPro" id="IPR046824">
    <property type="entry name" value="Mss51-like_C"/>
</dbReference>
<protein>
    <submittedName>
        <fullName evidence="2">Putative MYND-type domain-containing protein</fullName>
    </submittedName>
</protein>
<organism evidence="2 3">
    <name type="scientific">Phytophthora infestans</name>
    <name type="common">Potato late blight agent</name>
    <name type="synonym">Botrytis infestans</name>
    <dbReference type="NCBI Taxonomy" id="4787"/>
    <lineage>
        <taxon>Eukaryota</taxon>
        <taxon>Sar</taxon>
        <taxon>Stramenopiles</taxon>
        <taxon>Oomycota</taxon>
        <taxon>Peronosporomycetes</taxon>
        <taxon>Peronosporales</taxon>
        <taxon>Peronosporaceae</taxon>
        <taxon>Phytophthora</taxon>
    </lineage>
</organism>
<feature type="domain" description="Mitochondrial splicing suppressor 51-like C-terminal" evidence="1">
    <location>
        <begin position="43"/>
        <end position="214"/>
    </location>
</feature>
<evidence type="ECO:0000313" key="3">
    <source>
        <dbReference type="Proteomes" id="UP000602510"/>
    </source>
</evidence>
<name>A0A833TED7_PHYIN</name>
<keyword evidence="3" id="KW-1185">Reference proteome</keyword>